<keyword evidence="1" id="KW-1133">Transmembrane helix</keyword>
<dbReference type="AlphaFoldDB" id="A0A7T0BY09"/>
<name>A0A7T0BY09_9BACT</name>
<accession>A0A7T0BY09</accession>
<keyword evidence="1" id="KW-0812">Transmembrane</keyword>
<organism evidence="2 3">
    <name type="scientific">Candidatus Nitronauta litoralis</name>
    <dbReference type="NCBI Taxonomy" id="2705533"/>
    <lineage>
        <taxon>Bacteria</taxon>
        <taxon>Pseudomonadati</taxon>
        <taxon>Nitrospinota/Tectimicrobiota group</taxon>
        <taxon>Nitrospinota</taxon>
        <taxon>Nitrospinia</taxon>
        <taxon>Nitrospinales</taxon>
        <taxon>Nitrospinaceae</taxon>
        <taxon>Candidatus Nitronauta</taxon>
    </lineage>
</organism>
<dbReference type="KEGG" id="nli:G3M70_14360"/>
<gene>
    <name evidence="2" type="ORF">G3M70_14360</name>
</gene>
<evidence type="ECO:0000313" key="3">
    <source>
        <dbReference type="Proteomes" id="UP000594688"/>
    </source>
</evidence>
<feature type="transmembrane region" description="Helical" evidence="1">
    <location>
        <begin position="16"/>
        <end position="35"/>
    </location>
</feature>
<dbReference type="Proteomes" id="UP000594688">
    <property type="component" value="Chromosome"/>
</dbReference>
<sequence length="102" mass="11483">MKTQSQFRLPTGSGQAWALCIALCFGVMTLFSPILHDHDWDPFHAESDCAPCNWTQSNVSLEVQTPDTSVDFRIIVWQLPALGTIPARFLKTFNSRSPPSFR</sequence>
<evidence type="ECO:0000256" key="1">
    <source>
        <dbReference type="SAM" id="Phobius"/>
    </source>
</evidence>
<protein>
    <submittedName>
        <fullName evidence="2">Uncharacterized protein</fullName>
    </submittedName>
</protein>
<proteinExistence type="predicted"/>
<dbReference type="EMBL" id="CP048685">
    <property type="protein sequence ID" value="QPJ62994.1"/>
    <property type="molecule type" value="Genomic_DNA"/>
</dbReference>
<keyword evidence="1" id="KW-0472">Membrane</keyword>
<evidence type="ECO:0000313" key="2">
    <source>
        <dbReference type="EMBL" id="QPJ62994.1"/>
    </source>
</evidence>
<reference evidence="2 3" key="1">
    <citation type="submission" date="2020-02" db="EMBL/GenBank/DDBJ databases">
        <title>Genomic and physiological characterization of two novel Nitrospinaceae genera.</title>
        <authorList>
            <person name="Mueller A.J."/>
            <person name="Jung M.-Y."/>
            <person name="Strachan C.R."/>
            <person name="Herbold C.W."/>
            <person name="Kirkegaard R.H."/>
            <person name="Daims H."/>
        </authorList>
    </citation>
    <scope>NUCLEOTIDE SEQUENCE [LARGE SCALE GENOMIC DNA]</scope>
    <source>
        <strain evidence="2">EB</strain>
    </source>
</reference>